<feature type="compositionally biased region" description="Polar residues" evidence="1">
    <location>
        <begin position="52"/>
        <end position="63"/>
    </location>
</feature>
<dbReference type="AlphaFoldDB" id="A0A914YTM4"/>
<keyword evidence="2" id="KW-1185">Reference proteome</keyword>
<name>A0A914YTM4_9BILA</name>
<feature type="region of interest" description="Disordered" evidence="1">
    <location>
        <begin position="52"/>
        <end position="73"/>
    </location>
</feature>
<reference evidence="3" key="1">
    <citation type="submission" date="2022-11" db="UniProtKB">
        <authorList>
            <consortium name="WormBaseParasite"/>
        </authorList>
    </citation>
    <scope>IDENTIFICATION</scope>
</reference>
<dbReference type="WBParaSite" id="PSU_v2.g4031.t1">
    <property type="protein sequence ID" value="PSU_v2.g4031.t1"/>
    <property type="gene ID" value="PSU_v2.g4031"/>
</dbReference>
<dbReference type="Proteomes" id="UP000887577">
    <property type="component" value="Unplaced"/>
</dbReference>
<evidence type="ECO:0000313" key="2">
    <source>
        <dbReference type="Proteomes" id="UP000887577"/>
    </source>
</evidence>
<sequence>MAQELYQMEHAFGQPDTLQSYLKEVKRLLVKIRYIFNPQEILSVSRSSISNFSQNAQRSTPSSIKDRNKSGAPVFQPAAGDCRTLVEAHDELPSNEDALYAYDSNMIDAGQQAGYARNVATDLNMDSPSHANVASELVIQQNVERVGQIVQMNEKLQLLDLQGNQTTLKVVPVILQKLQMVAERKIKALILD</sequence>
<proteinExistence type="predicted"/>
<evidence type="ECO:0000256" key="1">
    <source>
        <dbReference type="SAM" id="MobiDB-lite"/>
    </source>
</evidence>
<accession>A0A914YTM4</accession>
<evidence type="ECO:0000313" key="3">
    <source>
        <dbReference type="WBParaSite" id="PSU_v2.g4031.t1"/>
    </source>
</evidence>
<organism evidence="2 3">
    <name type="scientific">Panagrolaimus superbus</name>
    <dbReference type="NCBI Taxonomy" id="310955"/>
    <lineage>
        <taxon>Eukaryota</taxon>
        <taxon>Metazoa</taxon>
        <taxon>Ecdysozoa</taxon>
        <taxon>Nematoda</taxon>
        <taxon>Chromadorea</taxon>
        <taxon>Rhabditida</taxon>
        <taxon>Tylenchina</taxon>
        <taxon>Panagrolaimomorpha</taxon>
        <taxon>Panagrolaimoidea</taxon>
        <taxon>Panagrolaimidae</taxon>
        <taxon>Panagrolaimus</taxon>
    </lineage>
</organism>
<protein>
    <submittedName>
        <fullName evidence="3">Uncharacterized protein</fullName>
    </submittedName>
</protein>